<organism evidence="1 2">
    <name type="scientific">Escherichia coli</name>
    <dbReference type="NCBI Taxonomy" id="562"/>
    <lineage>
        <taxon>Bacteria</taxon>
        <taxon>Pseudomonadati</taxon>
        <taxon>Pseudomonadota</taxon>
        <taxon>Gammaproteobacteria</taxon>
        <taxon>Enterobacterales</taxon>
        <taxon>Enterobacteriaceae</taxon>
        <taxon>Escherichia</taxon>
    </lineage>
</organism>
<proteinExistence type="predicted"/>
<dbReference type="Proteomes" id="UP000255201">
    <property type="component" value="Unassembled WGS sequence"/>
</dbReference>
<reference evidence="1 2" key="1">
    <citation type="submission" date="2018-06" db="EMBL/GenBank/DDBJ databases">
        <authorList>
            <consortium name="Pathogen Informatics"/>
            <person name="Doyle S."/>
        </authorList>
    </citation>
    <scope>NUCLEOTIDE SEQUENCE [LARGE SCALE GENOMIC DNA]</scope>
    <source>
        <strain evidence="1 2">NCTC10764</strain>
    </source>
</reference>
<protein>
    <submittedName>
        <fullName evidence="1">Uncharacterized protein</fullName>
    </submittedName>
</protein>
<dbReference type="EMBL" id="UFZL01000005">
    <property type="protein sequence ID" value="STE82269.1"/>
    <property type="molecule type" value="Genomic_DNA"/>
</dbReference>
<accession>A0A376KHS9</accession>
<dbReference type="AlphaFoldDB" id="A0A376KHS9"/>
<name>A0A376KHS9_ECOLX</name>
<gene>
    <name evidence="1" type="ORF">NCTC10764_06346</name>
</gene>
<sequence length="161" mass="18426">MYSRFITGYWHLQSQSALLAHLCQLEGELAILRAWQRLGITPVPEDEDEPSPLYSILWDVGEALGWLLYDLEMENAPAPGTIFHEVLDRVMSLDMKQSTVSGLTVSVPGSGTLQYQMHFNGFYIPTGTHPCGTGPCFFRRNFMRPDLNIFTRRFRLQRMVL</sequence>
<evidence type="ECO:0000313" key="2">
    <source>
        <dbReference type="Proteomes" id="UP000255201"/>
    </source>
</evidence>
<evidence type="ECO:0000313" key="1">
    <source>
        <dbReference type="EMBL" id="STE82269.1"/>
    </source>
</evidence>